<evidence type="ECO:0000313" key="3">
    <source>
        <dbReference type="EMBL" id="KAH0574756.1"/>
    </source>
</evidence>
<evidence type="ECO:0000313" key="2">
    <source>
        <dbReference type="EMBL" id="EST42134.1"/>
    </source>
</evidence>
<name>V6LN38_9EUKA</name>
<dbReference type="VEuPathDB" id="GiardiaDB:SS50377_22371"/>
<dbReference type="Proteomes" id="UP000018208">
    <property type="component" value="Unassembled WGS sequence"/>
</dbReference>
<dbReference type="KEGG" id="ssao:94296394"/>
<reference evidence="2 3" key="1">
    <citation type="journal article" date="2014" name="PLoS Genet.">
        <title>The Genome of Spironucleus salmonicida Highlights a Fish Pathogen Adapted to Fluctuating Environments.</title>
        <authorList>
            <person name="Xu F."/>
            <person name="Jerlstrom-Hultqvist J."/>
            <person name="Einarsson E."/>
            <person name="Astvaldsson A."/>
            <person name="Svard S.G."/>
            <person name="Andersson J.O."/>
        </authorList>
    </citation>
    <scope>NUCLEOTIDE SEQUENCE</scope>
    <source>
        <strain evidence="3">ATCC 50377</strain>
    </source>
</reference>
<protein>
    <recommendedName>
        <fullName evidence="5">SHIPPO 1-like protein</fullName>
    </recommendedName>
</protein>
<evidence type="ECO:0008006" key="5">
    <source>
        <dbReference type="Google" id="ProtNLM"/>
    </source>
</evidence>
<dbReference type="EMBL" id="KI546166">
    <property type="protein sequence ID" value="EST42134.1"/>
    <property type="molecule type" value="Genomic_DNA"/>
</dbReference>
<reference evidence="3" key="2">
    <citation type="submission" date="2020-12" db="EMBL/GenBank/DDBJ databases">
        <title>New Spironucleus salmonicida genome in near-complete chromosomes.</title>
        <authorList>
            <person name="Xu F."/>
            <person name="Kurt Z."/>
            <person name="Jimenez-Gonzalez A."/>
            <person name="Astvaldsson A."/>
            <person name="Andersson J.O."/>
            <person name="Svard S.G."/>
        </authorList>
    </citation>
    <scope>NUCLEOTIDE SEQUENCE</scope>
    <source>
        <strain evidence="3">ATCC 50377</strain>
    </source>
</reference>
<evidence type="ECO:0000256" key="1">
    <source>
        <dbReference type="SAM" id="MobiDB-lite"/>
    </source>
</evidence>
<proteinExistence type="predicted"/>
<feature type="region of interest" description="Disordered" evidence="1">
    <location>
        <begin position="380"/>
        <end position="412"/>
    </location>
</feature>
<gene>
    <name evidence="3" type="ORF">SS50377_22371</name>
    <name evidence="2" type="ORF">SS50377_ee011</name>
</gene>
<dbReference type="AlphaFoldDB" id="V6LN38"/>
<keyword evidence="4" id="KW-1185">Reference proteome</keyword>
<dbReference type="PANTHER" id="PTHR21580">
    <property type="entry name" value="SHIPPO-1-RELATED"/>
    <property type="match status" value="1"/>
</dbReference>
<accession>V6LN38</accession>
<evidence type="ECO:0000313" key="4">
    <source>
        <dbReference type="Proteomes" id="UP000018208"/>
    </source>
</evidence>
<dbReference type="PANTHER" id="PTHR21580:SF28">
    <property type="entry name" value="BOREALIN N-TERMINAL DOMAIN-CONTAINING PROTEIN-RELATED"/>
    <property type="match status" value="1"/>
</dbReference>
<feature type="compositionally biased region" description="Polar residues" evidence="1">
    <location>
        <begin position="136"/>
        <end position="146"/>
    </location>
</feature>
<organism evidence="2">
    <name type="scientific">Spironucleus salmonicida</name>
    <dbReference type="NCBI Taxonomy" id="348837"/>
    <lineage>
        <taxon>Eukaryota</taxon>
        <taxon>Metamonada</taxon>
        <taxon>Diplomonadida</taxon>
        <taxon>Hexamitidae</taxon>
        <taxon>Hexamitinae</taxon>
        <taxon>Spironucleus</taxon>
    </lineage>
</organism>
<dbReference type="GeneID" id="94296394"/>
<dbReference type="OrthoDB" id="406368at2759"/>
<dbReference type="InterPro" id="IPR010736">
    <property type="entry name" value="SHIPPO-rpt"/>
</dbReference>
<feature type="compositionally biased region" description="Polar residues" evidence="1">
    <location>
        <begin position="63"/>
        <end position="82"/>
    </location>
</feature>
<feature type="compositionally biased region" description="Low complexity" evidence="1">
    <location>
        <begin position="156"/>
        <end position="173"/>
    </location>
</feature>
<feature type="region of interest" description="Disordered" evidence="1">
    <location>
        <begin position="58"/>
        <end position="173"/>
    </location>
</feature>
<dbReference type="InterPro" id="IPR051291">
    <property type="entry name" value="CIMAP"/>
</dbReference>
<dbReference type="RefSeq" id="XP_067765529.1">
    <property type="nucleotide sequence ID" value="XM_067906261.1"/>
</dbReference>
<sequence length="412" mass="46135">MDFTKTSLATSHLKYFQTIGPGPGGYDPIQTSFSPQYTIKNKYSVKAEESLLGPNYYHPVDKLTSQQPPKYSIQQKTGSSLDSPKYKKFEPSPNTYNPKFDQIQKRPPSHSLKSKQTQYIDNNIPGPGAYEEKRQSTAPSYSLKSRPQQKEIEVTPGPGQYSPQRQSSSPQYSFRTKHKELSGEQLLIGPGSYDISRKDYGRAALFAGRTYINQTWETPGPGTYTAEKLKNHSPQFSLAGRYEKRVHAASPGPIYQIHTEIMSPAYSIKGKYNAYNNNTNPGPGAYYKETQRPQSGYKMNDKTKRMIDNANDNPAPNNYNVKVYRKGAKPQTSAYIGQKYNSNKIDITPGPGAYYTDSMPPNKNQGISIGKKYQQIKIEKSPGAGAYNPKPQRSNSPQFTIRPKTNIGRGGF</sequence>
<dbReference type="EMBL" id="AUWU02000003">
    <property type="protein sequence ID" value="KAH0574756.1"/>
    <property type="molecule type" value="Genomic_DNA"/>
</dbReference>
<dbReference type="Pfam" id="PF07004">
    <property type="entry name" value="SHIPPO-rpt"/>
    <property type="match status" value="8"/>
</dbReference>